<dbReference type="GO" id="GO:0005525">
    <property type="term" value="F:GTP binding"/>
    <property type="evidence" value="ECO:0007669"/>
    <property type="project" value="UniProtKB-KW"/>
</dbReference>
<dbReference type="SUPFAM" id="SSF52540">
    <property type="entry name" value="P-loop containing nucleoside triphosphate hydrolases"/>
    <property type="match status" value="1"/>
</dbReference>
<comment type="cofactor">
    <cofactor evidence="1">
        <name>Mg(2+)</name>
        <dbReference type="ChEBI" id="CHEBI:18420"/>
    </cofactor>
</comment>
<feature type="binding site" evidence="11">
    <location>
        <begin position="48"/>
        <end position="53"/>
    </location>
    <ligand>
        <name>GTP</name>
        <dbReference type="ChEBI" id="CHEBI:37565"/>
    </ligand>
</feature>
<evidence type="ECO:0000256" key="10">
    <source>
        <dbReference type="ARBA" id="ARBA00023288"/>
    </source>
</evidence>
<feature type="binding site" evidence="11">
    <location>
        <begin position="353"/>
        <end position="356"/>
    </location>
    <ligand>
        <name>GTP</name>
        <dbReference type="ChEBI" id="CHEBI:37565"/>
    </ligand>
</feature>
<evidence type="ECO:0000256" key="2">
    <source>
        <dbReference type="ARBA" id="ARBA00022707"/>
    </source>
</evidence>
<dbReference type="InterPro" id="IPR002975">
    <property type="entry name" value="Fungi_Gprotein_alpha"/>
</dbReference>
<name>A0A1B2J8N6_PICPA</name>
<organism evidence="13 14">
    <name type="scientific">Komagataella pastoris</name>
    <name type="common">Yeast</name>
    <name type="synonym">Pichia pastoris</name>
    <dbReference type="NCBI Taxonomy" id="4922"/>
    <lineage>
        <taxon>Eukaryota</taxon>
        <taxon>Fungi</taxon>
        <taxon>Dikarya</taxon>
        <taxon>Ascomycota</taxon>
        <taxon>Saccharomycotina</taxon>
        <taxon>Pichiomycetes</taxon>
        <taxon>Pichiales</taxon>
        <taxon>Pichiaceae</taxon>
        <taxon>Komagataella</taxon>
    </lineage>
</organism>
<keyword evidence="6 12" id="KW-0460">Magnesium</keyword>
<dbReference type="EMBL" id="CP014584">
    <property type="protein sequence ID" value="ANZ74350.1"/>
    <property type="molecule type" value="Genomic_DNA"/>
</dbReference>
<dbReference type="FunFam" id="1.10.400.10:FF:000015">
    <property type="entry name" value="G protein alpha subunit"/>
    <property type="match status" value="1"/>
</dbReference>
<keyword evidence="4 11" id="KW-0547">Nucleotide-binding</keyword>
<dbReference type="PRINTS" id="PR01241">
    <property type="entry name" value="GPROTEINAFNG"/>
</dbReference>
<evidence type="ECO:0000256" key="11">
    <source>
        <dbReference type="PIRSR" id="PIRSR601019-1"/>
    </source>
</evidence>
<dbReference type="InterPro" id="IPR027417">
    <property type="entry name" value="P-loop_NTPase"/>
</dbReference>
<dbReference type="PRINTS" id="PR00318">
    <property type="entry name" value="GPROTEINA"/>
</dbReference>
<evidence type="ECO:0000256" key="7">
    <source>
        <dbReference type="ARBA" id="ARBA00023134"/>
    </source>
</evidence>
<evidence type="ECO:0000256" key="9">
    <source>
        <dbReference type="ARBA" id="ARBA00023224"/>
    </source>
</evidence>
<dbReference type="CDD" id="cd00066">
    <property type="entry name" value="G-alpha"/>
    <property type="match status" value="1"/>
</dbReference>
<gene>
    <name evidence="13" type="primary">GPA1</name>
    <name evidence="13" type="ORF">ATY40_BA7501447</name>
</gene>
<reference evidence="13 14" key="1">
    <citation type="submission" date="2016-02" db="EMBL/GenBank/DDBJ databases">
        <title>Comparative genomic and transcriptomic foundation for Pichia pastoris.</title>
        <authorList>
            <person name="Love K.R."/>
            <person name="Shah K.A."/>
            <person name="Whittaker C.A."/>
            <person name="Wu J."/>
            <person name="Bartlett M.C."/>
            <person name="Ma D."/>
            <person name="Leeson R.L."/>
            <person name="Priest M."/>
            <person name="Young S.K."/>
            <person name="Love J.C."/>
        </authorList>
    </citation>
    <scope>NUCLEOTIDE SEQUENCE [LARGE SCALE GENOMIC DNA]</scope>
    <source>
        <strain evidence="13 14">ATCC 28485</strain>
    </source>
</reference>
<dbReference type="PANTHER" id="PTHR10218">
    <property type="entry name" value="GTP-BINDING PROTEIN ALPHA SUBUNIT"/>
    <property type="match status" value="1"/>
</dbReference>
<evidence type="ECO:0000256" key="6">
    <source>
        <dbReference type="ARBA" id="ARBA00022842"/>
    </source>
</evidence>
<accession>A0A1B2J8N6</accession>
<evidence type="ECO:0000256" key="8">
    <source>
        <dbReference type="ARBA" id="ARBA00023139"/>
    </source>
</evidence>
<dbReference type="Pfam" id="PF00503">
    <property type="entry name" value="G-alpha"/>
    <property type="match status" value="1"/>
</dbReference>
<evidence type="ECO:0000256" key="4">
    <source>
        <dbReference type="ARBA" id="ARBA00022741"/>
    </source>
</evidence>
<feature type="binding site" evidence="11">
    <location>
        <position position="409"/>
    </location>
    <ligand>
        <name>GTP</name>
        <dbReference type="ChEBI" id="CHEBI:37565"/>
    </ligand>
</feature>
<dbReference type="Gene3D" id="3.40.50.300">
    <property type="entry name" value="P-loop containing nucleotide triphosphate hydrolases"/>
    <property type="match status" value="2"/>
</dbReference>
<dbReference type="AlphaFoldDB" id="A0A1B2J8N6"/>
<dbReference type="GO" id="GO:0046872">
    <property type="term" value="F:metal ion binding"/>
    <property type="evidence" value="ECO:0007669"/>
    <property type="project" value="UniProtKB-KW"/>
</dbReference>
<dbReference type="GO" id="GO:0003924">
    <property type="term" value="F:GTPase activity"/>
    <property type="evidence" value="ECO:0007669"/>
    <property type="project" value="InterPro"/>
</dbReference>
<keyword evidence="14" id="KW-1185">Reference proteome</keyword>
<dbReference type="SMART" id="SM00275">
    <property type="entry name" value="G_alpha"/>
    <property type="match status" value="1"/>
</dbReference>
<evidence type="ECO:0000256" key="5">
    <source>
        <dbReference type="ARBA" id="ARBA00022801"/>
    </source>
</evidence>
<keyword evidence="7 11" id="KW-0342">GTP-binding</keyword>
<dbReference type="GO" id="GO:0005834">
    <property type="term" value="C:heterotrimeric G-protein complex"/>
    <property type="evidence" value="ECO:0007669"/>
    <property type="project" value="InterPro"/>
</dbReference>
<feature type="binding site" evidence="12">
    <location>
        <position position="52"/>
    </location>
    <ligand>
        <name>Mg(2+)</name>
        <dbReference type="ChEBI" id="CHEBI:18420"/>
    </ligand>
</feature>
<evidence type="ECO:0000256" key="1">
    <source>
        <dbReference type="ARBA" id="ARBA00001946"/>
    </source>
</evidence>
<dbReference type="SUPFAM" id="SSF47895">
    <property type="entry name" value="Transducin (alpha subunit), insertion domain"/>
    <property type="match status" value="1"/>
</dbReference>
<evidence type="ECO:0000313" key="14">
    <source>
        <dbReference type="Proteomes" id="UP000094565"/>
    </source>
</evidence>
<dbReference type="GO" id="GO:0000750">
    <property type="term" value="P:pheromone-dependent signal transduction involved in conjugation with cellular fusion"/>
    <property type="evidence" value="ECO:0007669"/>
    <property type="project" value="TreeGrafter"/>
</dbReference>
<keyword evidence="8" id="KW-0564">Palmitate</keyword>
<keyword evidence="5" id="KW-0378">Hydrolase</keyword>
<dbReference type="GO" id="GO:0001664">
    <property type="term" value="F:G protein-coupled receptor binding"/>
    <property type="evidence" value="ECO:0007669"/>
    <property type="project" value="InterPro"/>
</dbReference>
<dbReference type="GO" id="GO:0005737">
    <property type="term" value="C:cytoplasm"/>
    <property type="evidence" value="ECO:0007669"/>
    <property type="project" value="TreeGrafter"/>
</dbReference>
<keyword evidence="9" id="KW-0807">Transducer</keyword>
<feature type="binding site" evidence="12">
    <location>
        <position position="265"/>
    </location>
    <ligand>
        <name>Mg(2+)</name>
        <dbReference type="ChEBI" id="CHEBI:18420"/>
    </ligand>
</feature>
<evidence type="ECO:0000256" key="12">
    <source>
        <dbReference type="PIRSR" id="PIRSR601019-2"/>
    </source>
</evidence>
<dbReference type="GO" id="GO:0007186">
    <property type="term" value="P:G protein-coupled receptor signaling pathway"/>
    <property type="evidence" value="ECO:0007669"/>
    <property type="project" value="InterPro"/>
</dbReference>
<proteinExistence type="predicted"/>
<evidence type="ECO:0000256" key="3">
    <source>
        <dbReference type="ARBA" id="ARBA00022723"/>
    </source>
</evidence>
<dbReference type="OrthoDB" id="5817230at2759"/>
<dbReference type="GO" id="GO:0031683">
    <property type="term" value="F:G-protein beta/gamma-subunit complex binding"/>
    <property type="evidence" value="ECO:0007669"/>
    <property type="project" value="InterPro"/>
</dbReference>
<dbReference type="FunFam" id="3.40.50.300:FF:000563">
    <property type="entry name" value="Guanine nucleotide-binding protein alpha subunit"/>
    <property type="match status" value="1"/>
</dbReference>
<evidence type="ECO:0000313" key="13">
    <source>
        <dbReference type="EMBL" id="ANZ74350.1"/>
    </source>
</evidence>
<dbReference type="PANTHER" id="PTHR10218:SF302">
    <property type="entry name" value="GUANINE NUCLEOTIDE-BINDING PROTEIN ALPHA-5 SUBUNIT"/>
    <property type="match status" value="1"/>
</dbReference>
<dbReference type="Proteomes" id="UP000094565">
    <property type="component" value="Chromosome 1"/>
</dbReference>
<feature type="binding site" evidence="11">
    <location>
        <begin position="284"/>
        <end position="288"/>
    </location>
    <ligand>
        <name>GTP</name>
        <dbReference type="ChEBI" id="CHEBI:37565"/>
    </ligand>
</feature>
<keyword evidence="10" id="KW-0449">Lipoprotein</keyword>
<dbReference type="PROSITE" id="PS51882">
    <property type="entry name" value="G_ALPHA"/>
    <property type="match status" value="1"/>
</dbReference>
<dbReference type="Gene3D" id="1.10.400.10">
    <property type="entry name" value="GI Alpha 1, domain 2-like"/>
    <property type="match status" value="2"/>
</dbReference>
<keyword evidence="2" id="KW-0519">Myristate</keyword>
<sequence length="437" mass="50673">MGCGTSTMELDDRYYEQKRINDAIEKSLKSHQKVEKSQLKMILLGAGESGKSTVLKQLRLLHKDGFQYQERLQYAQIIWVDAVQSMKLLMIHARRLHIPLKCDESDSPFSQAKKLILRYRCLDVGTIGDENFLKDYVMKYSDGGESRRKKMGTGQADALWDRNLEQSERLLGDSTETELENQELEELKESRPTGDFAARKQQRQQLANAIQLLWAHDPGIQQCYNRAHEFQLEASTRYYFENIQKFADPDYICSDTDILKGRIKTTGITETDFNIGSTRLKVLDAGGQRSERRKWIHCFEDITAVVFVLAVSEFNQTLFEDERVNRVHEAILLFESLCNSRWFVDTPFILFLNKIDLLEEKLQQTNFKEYFPDYTGDVHNVDSVVTYLERTFLSVNRTNKPVYVHRTCATDTQSMEFVLNATTDILLQNHLKKSGLI</sequence>
<dbReference type="InterPro" id="IPR001019">
    <property type="entry name" value="Gprotein_alpha_su"/>
</dbReference>
<protein>
    <submittedName>
        <fullName evidence="13">BA75_01447T0</fullName>
    </submittedName>
</protein>
<feature type="binding site" evidence="11">
    <location>
        <begin position="259"/>
        <end position="265"/>
    </location>
    <ligand>
        <name>GTP</name>
        <dbReference type="ChEBI" id="CHEBI:37565"/>
    </ligand>
</feature>
<dbReference type="InterPro" id="IPR011025">
    <property type="entry name" value="GproteinA_insert"/>
</dbReference>
<keyword evidence="3 12" id="KW-0479">Metal-binding</keyword>